<dbReference type="GeneID" id="48276671"/>
<evidence type="ECO:0000313" key="5">
    <source>
        <dbReference type="Proteomes" id="UP000255295"/>
    </source>
</evidence>
<evidence type="ECO:0000313" key="4">
    <source>
        <dbReference type="Proteomes" id="UP000238825"/>
    </source>
</evidence>
<sequence>MDIFSGISLGGSLLFLIPPLILLPVVMVVCVAIYKTLFGNILPTKIYNFFIGPIALLGFFIWAIPMNMGFYEFFRAIL</sequence>
<reference evidence="2 4" key="1">
    <citation type="submission" date="2017-03" db="EMBL/GenBank/DDBJ databases">
        <title>The whole genome sequencing and assembly of Lysinibacillus sphaericus DSM 28T strain.</title>
        <authorList>
            <person name="Lee Y.-J."/>
            <person name="Yi H."/>
            <person name="Bahn Y.-S."/>
            <person name="Kim J.F."/>
            <person name="Lee D.-W."/>
        </authorList>
    </citation>
    <scope>NUCLEOTIDE SEQUENCE [LARGE SCALE GENOMIC DNA]</scope>
    <source>
        <strain evidence="2 4">DSM 28</strain>
    </source>
</reference>
<feature type="transmembrane region" description="Helical" evidence="1">
    <location>
        <begin position="12"/>
        <end position="34"/>
    </location>
</feature>
<keyword evidence="1" id="KW-0812">Transmembrane</keyword>
<dbReference type="EMBL" id="CP019980">
    <property type="protein sequence ID" value="AVK96703.1"/>
    <property type="molecule type" value="Genomic_DNA"/>
</dbReference>
<dbReference type="RefSeq" id="WP_024364726.1">
    <property type="nucleotide sequence ID" value="NZ_BJNS01000045.1"/>
</dbReference>
<protein>
    <submittedName>
        <fullName evidence="2">Uncharacterized protein</fullName>
    </submittedName>
</protein>
<feature type="transmembrane region" description="Helical" evidence="1">
    <location>
        <begin position="46"/>
        <end position="64"/>
    </location>
</feature>
<dbReference type="Proteomes" id="UP000255295">
    <property type="component" value="Unassembled WGS sequence"/>
</dbReference>
<evidence type="ECO:0000313" key="2">
    <source>
        <dbReference type="EMBL" id="AVK96703.1"/>
    </source>
</evidence>
<dbReference type="AlphaFoldDB" id="A0A2S0JZY7"/>
<accession>A0A2S0JZY7</accession>
<reference evidence="3 5" key="2">
    <citation type="submission" date="2018-06" db="EMBL/GenBank/DDBJ databases">
        <authorList>
            <consortium name="Pathogen Informatics"/>
            <person name="Doyle S."/>
        </authorList>
    </citation>
    <scope>NUCLEOTIDE SEQUENCE [LARGE SCALE GENOMIC DNA]</scope>
    <source>
        <strain evidence="3 5">NCTC10338</strain>
    </source>
</reference>
<proteinExistence type="predicted"/>
<evidence type="ECO:0000313" key="3">
    <source>
        <dbReference type="EMBL" id="SUV17482.1"/>
    </source>
</evidence>
<dbReference type="EMBL" id="UFSZ01000001">
    <property type="protein sequence ID" value="SUV17482.1"/>
    <property type="molecule type" value="Genomic_DNA"/>
</dbReference>
<gene>
    <name evidence="2" type="ORF">LS41612_10710</name>
    <name evidence="3" type="ORF">NCTC10338_02585</name>
</gene>
<dbReference type="Proteomes" id="UP000238825">
    <property type="component" value="Chromosome"/>
</dbReference>
<evidence type="ECO:0000256" key="1">
    <source>
        <dbReference type="SAM" id="Phobius"/>
    </source>
</evidence>
<keyword evidence="1" id="KW-1133">Transmembrane helix</keyword>
<organism evidence="2 4">
    <name type="scientific">Lysinibacillus sphaericus</name>
    <name type="common">Bacillus sphaericus</name>
    <dbReference type="NCBI Taxonomy" id="1421"/>
    <lineage>
        <taxon>Bacteria</taxon>
        <taxon>Bacillati</taxon>
        <taxon>Bacillota</taxon>
        <taxon>Bacilli</taxon>
        <taxon>Bacillales</taxon>
        <taxon>Bacillaceae</taxon>
        <taxon>Lysinibacillus</taxon>
    </lineage>
</organism>
<name>A0A2S0JZY7_LYSSH</name>
<keyword evidence="1" id="KW-0472">Membrane</keyword>